<protein>
    <submittedName>
        <fullName evidence="5">LacI family transcriptional regulator</fullName>
    </submittedName>
</protein>
<accession>A0A4U0FEE7</accession>
<comment type="caution">
    <text evidence="5">The sequence shown here is derived from an EMBL/GenBank/DDBJ whole genome shotgun (WGS) entry which is preliminary data.</text>
</comment>
<dbReference type="Proteomes" id="UP000309673">
    <property type="component" value="Unassembled WGS sequence"/>
</dbReference>
<dbReference type="InterPro" id="IPR028082">
    <property type="entry name" value="Peripla_BP_I"/>
</dbReference>
<dbReference type="PANTHER" id="PTHR30146:SF109">
    <property type="entry name" value="HTH-TYPE TRANSCRIPTIONAL REGULATOR GALS"/>
    <property type="match status" value="1"/>
</dbReference>
<dbReference type="AlphaFoldDB" id="A0A4U0FEE7"/>
<dbReference type="GO" id="GO:0003700">
    <property type="term" value="F:DNA-binding transcription factor activity"/>
    <property type="evidence" value="ECO:0007669"/>
    <property type="project" value="TreeGrafter"/>
</dbReference>
<sequence length="344" mass="38553">MSTIEDVAKASGVSKGTVSSVFSKKRPISKEVSERVLAAAKELNYKPNYWARSLANKSTKILGLNIPGEQFKFSQFHLSLMNGVLGVCYRHGYRLLVNSLPPSYLSQVEHWVSDPVDGEIMLDPENEDPRIMERIHGQVPIVLVGRPSSQYESKVSYVDNDNVGMTEQITRYLLELGHRNLLFLNAPKHRTVAGDRELGFRSACREAGIPETHQQIVFKPDIYRPSNEFGYETTMKALQEMPEITAVIADTDTMALGVYKAAEHLGMTIPDQLSVYAFSDDSTYSPEFTPPLTGVRLHAEQLGREAAVILLEQLSKETKTVKRAIVPTEMVIRSSCTQRKTFMK</sequence>
<keyword evidence="2" id="KW-0238">DNA-binding</keyword>
<evidence type="ECO:0000259" key="4">
    <source>
        <dbReference type="PROSITE" id="PS50932"/>
    </source>
</evidence>
<dbReference type="GO" id="GO:0000976">
    <property type="term" value="F:transcription cis-regulatory region binding"/>
    <property type="evidence" value="ECO:0007669"/>
    <property type="project" value="TreeGrafter"/>
</dbReference>
<organism evidence="5 6">
    <name type="scientific">Cohnella pontilimi</name>
    <dbReference type="NCBI Taxonomy" id="2564100"/>
    <lineage>
        <taxon>Bacteria</taxon>
        <taxon>Bacillati</taxon>
        <taxon>Bacillota</taxon>
        <taxon>Bacilli</taxon>
        <taxon>Bacillales</taxon>
        <taxon>Paenibacillaceae</taxon>
        <taxon>Cohnella</taxon>
    </lineage>
</organism>
<dbReference type="Gene3D" id="1.10.260.40">
    <property type="entry name" value="lambda repressor-like DNA-binding domains"/>
    <property type="match status" value="1"/>
</dbReference>
<dbReference type="InterPro" id="IPR010982">
    <property type="entry name" value="Lambda_DNA-bd_dom_sf"/>
</dbReference>
<dbReference type="Gene3D" id="3.40.50.2300">
    <property type="match status" value="2"/>
</dbReference>
<dbReference type="EMBL" id="SUPK01000002">
    <property type="protein sequence ID" value="TJY43316.1"/>
    <property type="molecule type" value="Genomic_DNA"/>
</dbReference>
<keyword evidence="6" id="KW-1185">Reference proteome</keyword>
<dbReference type="PROSITE" id="PS50932">
    <property type="entry name" value="HTH_LACI_2"/>
    <property type="match status" value="1"/>
</dbReference>
<dbReference type="CDD" id="cd01392">
    <property type="entry name" value="HTH_LacI"/>
    <property type="match status" value="1"/>
</dbReference>
<evidence type="ECO:0000313" key="6">
    <source>
        <dbReference type="Proteomes" id="UP000309673"/>
    </source>
</evidence>
<dbReference type="InterPro" id="IPR046335">
    <property type="entry name" value="LacI/GalR-like_sensor"/>
</dbReference>
<dbReference type="Pfam" id="PF00356">
    <property type="entry name" value="LacI"/>
    <property type="match status" value="1"/>
</dbReference>
<gene>
    <name evidence="5" type="ORF">E5161_05330</name>
</gene>
<evidence type="ECO:0000256" key="2">
    <source>
        <dbReference type="ARBA" id="ARBA00023125"/>
    </source>
</evidence>
<evidence type="ECO:0000256" key="3">
    <source>
        <dbReference type="ARBA" id="ARBA00023163"/>
    </source>
</evidence>
<dbReference type="Pfam" id="PF13377">
    <property type="entry name" value="Peripla_BP_3"/>
    <property type="match status" value="1"/>
</dbReference>
<dbReference type="InterPro" id="IPR000843">
    <property type="entry name" value="HTH_LacI"/>
</dbReference>
<keyword evidence="1" id="KW-0805">Transcription regulation</keyword>
<proteinExistence type="predicted"/>
<reference evidence="5 6" key="1">
    <citation type="submission" date="2019-04" db="EMBL/GenBank/DDBJ databases">
        <title>Cohnella sp. nov., isolated from soil.</title>
        <authorList>
            <person name="Kim W."/>
        </authorList>
    </citation>
    <scope>NUCLEOTIDE SEQUENCE [LARGE SCALE GENOMIC DNA]</scope>
    <source>
        <strain evidence="5 6">CAU 1483</strain>
    </source>
</reference>
<dbReference type="OrthoDB" id="9788209at2"/>
<feature type="domain" description="HTH lacI-type" evidence="4">
    <location>
        <begin position="2"/>
        <end position="56"/>
    </location>
</feature>
<name>A0A4U0FEE7_9BACL</name>
<evidence type="ECO:0000256" key="1">
    <source>
        <dbReference type="ARBA" id="ARBA00023015"/>
    </source>
</evidence>
<dbReference type="SMART" id="SM00354">
    <property type="entry name" value="HTH_LACI"/>
    <property type="match status" value="1"/>
</dbReference>
<dbReference type="RefSeq" id="WP_136776680.1">
    <property type="nucleotide sequence ID" value="NZ_SUPK01000002.1"/>
</dbReference>
<dbReference type="SUPFAM" id="SSF47413">
    <property type="entry name" value="lambda repressor-like DNA-binding domains"/>
    <property type="match status" value="1"/>
</dbReference>
<evidence type="ECO:0000313" key="5">
    <source>
        <dbReference type="EMBL" id="TJY43316.1"/>
    </source>
</evidence>
<keyword evidence="3" id="KW-0804">Transcription</keyword>
<dbReference type="SUPFAM" id="SSF53822">
    <property type="entry name" value="Periplasmic binding protein-like I"/>
    <property type="match status" value="1"/>
</dbReference>
<dbReference type="PANTHER" id="PTHR30146">
    <property type="entry name" value="LACI-RELATED TRANSCRIPTIONAL REPRESSOR"/>
    <property type="match status" value="1"/>
</dbReference>